<dbReference type="InterPro" id="IPR036689">
    <property type="entry name" value="ESAT-6-like_sf"/>
</dbReference>
<dbReference type="SUPFAM" id="SSF140453">
    <property type="entry name" value="EsxAB dimer-like"/>
    <property type="match status" value="1"/>
</dbReference>
<gene>
    <name evidence="2" type="ORF">F7Q99_08245</name>
</gene>
<dbReference type="NCBIfam" id="TIGR03930">
    <property type="entry name" value="WXG100_ESAT6"/>
    <property type="match status" value="1"/>
</dbReference>
<dbReference type="Gene3D" id="1.10.287.1060">
    <property type="entry name" value="ESAT-6-like"/>
    <property type="match status" value="1"/>
</dbReference>
<reference evidence="2 3" key="1">
    <citation type="submission" date="2019-09" db="EMBL/GenBank/DDBJ databases">
        <title>Genome Sequences of Streptomyces kaniharaensis ATCC 21070.</title>
        <authorList>
            <person name="Zhu W."/>
            <person name="De Crecy-Lagard V."/>
            <person name="Richards N.G."/>
        </authorList>
    </citation>
    <scope>NUCLEOTIDE SEQUENCE [LARGE SCALE GENOMIC DNA]</scope>
    <source>
        <strain evidence="2 3">SF-557</strain>
    </source>
</reference>
<accession>A0A6N7KL87</accession>
<proteinExistence type="inferred from homology"/>
<evidence type="ECO:0000256" key="1">
    <source>
        <dbReference type="RuleBase" id="RU362001"/>
    </source>
</evidence>
<organism evidence="2 3">
    <name type="scientific">Streptomyces kaniharaensis</name>
    <dbReference type="NCBI Taxonomy" id="212423"/>
    <lineage>
        <taxon>Bacteria</taxon>
        <taxon>Bacillati</taxon>
        <taxon>Actinomycetota</taxon>
        <taxon>Actinomycetes</taxon>
        <taxon>Kitasatosporales</taxon>
        <taxon>Streptomycetaceae</taxon>
        <taxon>Streptomyces</taxon>
    </lineage>
</organism>
<dbReference type="Pfam" id="PF06013">
    <property type="entry name" value="WXG100"/>
    <property type="match status" value="1"/>
</dbReference>
<dbReference type="Proteomes" id="UP000450000">
    <property type="component" value="Unassembled WGS sequence"/>
</dbReference>
<evidence type="ECO:0000313" key="3">
    <source>
        <dbReference type="Proteomes" id="UP000450000"/>
    </source>
</evidence>
<sequence length="97" mass="10520">MPDHILVNFETLQNAAGEVKAAAARINQLLEDLKGDVTKISASWEGQAQQGYQAHQAQWDAKAADLQQVCANIAGALEAAALSYKSTEDKNASRWQH</sequence>
<dbReference type="InterPro" id="IPR010310">
    <property type="entry name" value="T7SS_ESAT-6-like"/>
</dbReference>
<comment type="caution">
    <text evidence="2">The sequence shown here is derived from an EMBL/GenBank/DDBJ whole genome shotgun (WGS) entry which is preliminary data.</text>
</comment>
<dbReference type="AlphaFoldDB" id="A0A6N7KL87"/>
<dbReference type="EMBL" id="WBOF01000001">
    <property type="protein sequence ID" value="MQS12282.1"/>
    <property type="molecule type" value="Genomic_DNA"/>
</dbReference>
<protein>
    <recommendedName>
        <fullName evidence="1">ESAT-6-like protein</fullName>
    </recommendedName>
</protein>
<keyword evidence="3" id="KW-1185">Reference proteome</keyword>
<evidence type="ECO:0000313" key="2">
    <source>
        <dbReference type="EMBL" id="MQS12282.1"/>
    </source>
</evidence>
<dbReference type="RefSeq" id="WP_326846423.1">
    <property type="nucleotide sequence ID" value="NZ_WBOF01000001.1"/>
</dbReference>
<name>A0A6N7KL87_9ACTN</name>
<comment type="similarity">
    <text evidence="1">Belongs to the WXG100 family.</text>
</comment>